<name>D0LB58_GORB4</name>
<keyword evidence="3" id="KW-1185">Reference proteome</keyword>
<proteinExistence type="predicted"/>
<dbReference type="KEGG" id="gbr:Gbro_0141"/>
<evidence type="ECO:0000256" key="1">
    <source>
        <dbReference type="SAM" id="MobiDB-lite"/>
    </source>
</evidence>
<dbReference type="STRING" id="526226.Gbro_0141"/>
<reference evidence="2 3" key="2">
    <citation type="journal article" date="2010" name="Stand. Genomic Sci.">
        <title>Complete genome sequence of Gordonia bronchialis type strain (3410).</title>
        <authorList>
            <person name="Ivanova N."/>
            <person name="Sikorski J."/>
            <person name="Jando M."/>
            <person name="Lapidus A."/>
            <person name="Nolan M."/>
            <person name="Lucas S."/>
            <person name="Del Rio T.G."/>
            <person name="Tice H."/>
            <person name="Copeland A."/>
            <person name="Cheng J.F."/>
            <person name="Chen F."/>
            <person name="Bruce D."/>
            <person name="Goodwin L."/>
            <person name="Pitluck S."/>
            <person name="Mavromatis K."/>
            <person name="Ovchinnikova G."/>
            <person name="Pati A."/>
            <person name="Chen A."/>
            <person name="Palaniappan K."/>
            <person name="Land M."/>
            <person name="Hauser L."/>
            <person name="Chang Y.J."/>
            <person name="Jeffries C.D."/>
            <person name="Chain P."/>
            <person name="Saunders E."/>
            <person name="Han C."/>
            <person name="Detter J.C."/>
            <person name="Brettin T."/>
            <person name="Rohde M."/>
            <person name="Goker M."/>
            <person name="Bristow J."/>
            <person name="Eisen J.A."/>
            <person name="Markowitz V."/>
            <person name="Hugenholtz P."/>
            <person name="Klenk H.P."/>
            <person name="Kyrpides N.C."/>
        </authorList>
    </citation>
    <scope>NUCLEOTIDE SEQUENCE [LARGE SCALE GENOMIC DNA]</scope>
    <source>
        <strain evidence="3">ATCC 25592 / DSM 43247 / BCRC 13721 / JCM 3198 / KCTC 3076 / NBRC 16047 / NCTC 10667</strain>
    </source>
</reference>
<accession>D0LB58</accession>
<sequence>MAANPRSHDVPAGDRVAKFPESAGDPTLAAPGDEAHEITGVVLGLSIRGVTEPTRADIDRRNADVERAARTVTIVGPAVAFGTTVPDRGAQITVDLGDPRLEVTGALSTLDRPVRGVTGQVSALHRSGTGSVSYLDVDAGIAADSVTSPLYVCLTVDADDL</sequence>
<evidence type="ECO:0000313" key="2">
    <source>
        <dbReference type="EMBL" id="ACY19489.1"/>
    </source>
</evidence>
<dbReference type="eggNOG" id="ENOG5030DR0">
    <property type="taxonomic scope" value="Bacteria"/>
</dbReference>
<dbReference type="HOGENOM" id="CLU_1641363_0_0_11"/>
<protein>
    <submittedName>
        <fullName evidence="2">Uncharacterized protein</fullName>
    </submittedName>
</protein>
<reference evidence="3" key="1">
    <citation type="submission" date="2009-10" db="EMBL/GenBank/DDBJ databases">
        <title>The complete chromosome of Gordonia bronchialis DSM 43247.</title>
        <authorList>
            <consortium name="US DOE Joint Genome Institute (JGI-PGF)"/>
            <person name="Lucas S."/>
            <person name="Copeland A."/>
            <person name="Lapidus A."/>
            <person name="Glavina del Rio T."/>
            <person name="Dalin E."/>
            <person name="Tice H."/>
            <person name="Bruce D."/>
            <person name="Goodwin L."/>
            <person name="Pitluck S."/>
            <person name="Kyrpides N."/>
            <person name="Mavromatis K."/>
            <person name="Ivanova N."/>
            <person name="Ovchinnikova G."/>
            <person name="Saunders E."/>
            <person name="Brettin T."/>
            <person name="Detter J.C."/>
            <person name="Han C."/>
            <person name="Larimer F."/>
            <person name="Land M."/>
            <person name="Hauser L."/>
            <person name="Markowitz V."/>
            <person name="Cheng J.-F."/>
            <person name="Hugenholtz P."/>
            <person name="Woyke T."/>
            <person name="Wu D."/>
            <person name="Jando M."/>
            <person name="Schneider S."/>
            <person name="Goeker M."/>
            <person name="Klenk H.-P."/>
            <person name="Eisen J.A."/>
        </authorList>
    </citation>
    <scope>NUCLEOTIDE SEQUENCE [LARGE SCALE GENOMIC DNA]</scope>
    <source>
        <strain evidence="3">ATCC 25592 / DSM 43247 / BCRC 13721 / JCM 3198 / KCTC 3076 / NBRC 16047 / NCTC 10667</strain>
    </source>
</reference>
<dbReference type="EMBL" id="CP001802">
    <property type="protein sequence ID" value="ACY19489.1"/>
    <property type="molecule type" value="Genomic_DNA"/>
</dbReference>
<dbReference type="AlphaFoldDB" id="D0LB58"/>
<gene>
    <name evidence="2" type="ordered locus">Gbro_0141</name>
</gene>
<dbReference type="Proteomes" id="UP000001219">
    <property type="component" value="Chromosome"/>
</dbReference>
<organism evidence="2 3">
    <name type="scientific">Gordonia bronchialis (strain ATCC 25592 / DSM 43247 / BCRC 13721 / JCM 3198 / KCTC 3076 / NBRC 16047 / NCTC 10667)</name>
    <name type="common">Rhodococcus bronchialis</name>
    <dbReference type="NCBI Taxonomy" id="526226"/>
    <lineage>
        <taxon>Bacteria</taxon>
        <taxon>Bacillati</taxon>
        <taxon>Actinomycetota</taxon>
        <taxon>Actinomycetes</taxon>
        <taxon>Mycobacteriales</taxon>
        <taxon>Gordoniaceae</taxon>
        <taxon>Gordonia</taxon>
    </lineage>
</organism>
<feature type="compositionally biased region" description="Basic and acidic residues" evidence="1">
    <location>
        <begin position="1"/>
        <end position="18"/>
    </location>
</feature>
<feature type="region of interest" description="Disordered" evidence="1">
    <location>
        <begin position="1"/>
        <end position="32"/>
    </location>
</feature>
<evidence type="ECO:0000313" key="3">
    <source>
        <dbReference type="Proteomes" id="UP000001219"/>
    </source>
</evidence>